<organism evidence="2 3">
    <name type="scientific">Crepidotus variabilis</name>
    <dbReference type="NCBI Taxonomy" id="179855"/>
    <lineage>
        <taxon>Eukaryota</taxon>
        <taxon>Fungi</taxon>
        <taxon>Dikarya</taxon>
        <taxon>Basidiomycota</taxon>
        <taxon>Agaricomycotina</taxon>
        <taxon>Agaricomycetes</taxon>
        <taxon>Agaricomycetidae</taxon>
        <taxon>Agaricales</taxon>
        <taxon>Agaricineae</taxon>
        <taxon>Crepidotaceae</taxon>
        <taxon>Crepidotus</taxon>
    </lineage>
</organism>
<proteinExistence type="predicted"/>
<dbReference type="Proteomes" id="UP000807306">
    <property type="component" value="Unassembled WGS sequence"/>
</dbReference>
<keyword evidence="3" id="KW-1185">Reference proteome</keyword>
<accession>A0A9P6E0Z8</accession>
<name>A0A9P6E0Z8_9AGAR</name>
<evidence type="ECO:0000313" key="3">
    <source>
        <dbReference type="Proteomes" id="UP000807306"/>
    </source>
</evidence>
<sequence>MNFLYQLSISASQVPRSSLWSRTSIRLKIEHSLATLGGSALGNTTTEMKVSFVVTRSRYSPSATDRRRHLTLRAFDSPGRYIGAVHTFEDIRTPATYVPLKLEPQGNKSKRAKKNKKNKKEKKDWRGVWLQDVDAVRL</sequence>
<protein>
    <submittedName>
        <fullName evidence="2">Uncharacterized protein</fullName>
    </submittedName>
</protein>
<gene>
    <name evidence="2" type="ORF">CPB83DRAFT_911793</name>
</gene>
<feature type="compositionally biased region" description="Basic residues" evidence="1">
    <location>
        <begin position="108"/>
        <end position="120"/>
    </location>
</feature>
<feature type="region of interest" description="Disordered" evidence="1">
    <location>
        <begin position="99"/>
        <end position="124"/>
    </location>
</feature>
<comment type="caution">
    <text evidence="2">The sequence shown here is derived from an EMBL/GenBank/DDBJ whole genome shotgun (WGS) entry which is preliminary data.</text>
</comment>
<dbReference type="AlphaFoldDB" id="A0A9P6E0Z8"/>
<dbReference type="EMBL" id="MU158177">
    <property type="protein sequence ID" value="KAF9521272.1"/>
    <property type="molecule type" value="Genomic_DNA"/>
</dbReference>
<reference evidence="2" key="1">
    <citation type="submission" date="2020-11" db="EMBL/GenBank/DDBJ databases">
        <authorList>
            <consortium name="DOE Joint Genome Institute"/>
            <person name="Ahrendt S."/>
            <person name="Riley R."/>
            <person name="Andreopoulos W."/>
            <person name="Labutti K."/>
            <person name="Pangilinan J."/>
            <person name="Ruiz-Duenas F.J."/>
            <person name="Barrasa J.M."/>
            <person name="Sanchez-Garcia M."/>
            <person name="Camarero S."/>
            <person name="Miyauchi S."/>
            <person name="Serrano A."/>
            <person name="Linde D."/>
            <person name="Babiker R."/>
            <person name="Drula E."/>
            <person name="Ayuso-Fernandez I."/>
            <person name="Pacheco R."/>
            <person name="Padilla G."/>
            <person name="Ferreira P."/>
            <person name="Barriuso J."/>
            <person name="Kellner H."/>
            <person name="Castanera R."/>
            <person name="Alfaro M."/>
            <person name="Ramirez L."/>
            <person name="Pisabarro A.G."/>
            <person name="Kuo A."/>
            <person name="Tritt A."/>
            <person name="Lipzen A."/>
            <person name="He G."/>
            <person name="Yan M."/>
            <person name="Ng V."/>
            <person name="Cullen D."/>
            <person name="Martin F."/>
            <person name="Rosso M.-N."/>
            <person name="Henrissat B."/>
            <person name="Hibbett D."/>
            <person name="Martinez A.T."/>
            <person name="Grigoriev I.V."/>
        </authorList>
    </citation>
    <scope>NUCLEOTIDE SEQUENCE</scope>
    <source>
        <strain evidence="2">CBS 506.95</strain>
    </source>
</reference>
<evidence type="ECO:0000256" key="1">
    <source>
        <dbReference type="SAM" id="MobiDB-lite"/>
    </source>
</evidence>
<evidence type="ECO:0000313" key="2">
    <source>
        <dbReference type="EMBL" id="KAF9521272.1"/>
    </source>
</evidence>